<dbReference type="SUPFAM" id="SSF69593">
    <property type="entry name" value="Glycerol-3-phosphate (1)-acyltransferase"/>
    <property type="match status" value="1"/>
</dbReference>
<organism evidence="4 5">
    <name type="scientific">candidate division WOR-3 bacterium 4484_18</name>
    <dbReference type="NCBI Taxonomy" id="2020626"/>
    <lineage>
        <taxon>Bacteria</taxon>
        <taxon>Bacteria division WOR-3</taxon>
    </lineage>
</organism>
<evidence type="ECO:0000256" key="2">
    <source>
        <dbReference type="ARBA" id="ARBA00023315"/>
    </source>
</evidence>
<proteinExistence type="predicted"/>
<dbReference type="CDD" id="cd07989">
    <property type="entry name" value="LPLAT_AGPAT-like"/>
    <property type="match status" value="1"/>
</dbReference>
<dbReference type="PANTHER" id="PTHR10434">
    <property type="entry name" value="1-ACYL-SN-GLYCEROL-3-PHOSPHATE ACYLTRANSFERASE"/>
    <property type="match status" value="1"/>
</dbReference>
<evidence type="ECO:0000313" key="4">
    <source>
        <dbReference type="EMBL" id="OYV02760.1"/>
    </source>
</evidence>
<dbReference type="InterPro" id="IPR002123">
    <property type="entry name" value="Plipid/glycerol_acylTrfase"/>
</dbReference>
<comment type="caution">
    <text evidence="4">The sequence shown here is derived from an EMBL/GenBank/DDBJ whole genome shotgun (WGS) entry which is preliminary data.</text>
</comment>
<dbReference type="Proteomes" id="UP000216312">
    <property type="component" value="Unassembled WGS sequence"/>
</dbReference>
<keyword evidence="1" id="KW-0808">Transferase</keyword>
<sequence>MKLRYRIAAFIIRTVWKLFFGFRIEGIENIPPKGRLIVAANHRSNYDPPLIGAAAGTRRELFYFAKLGLFTPSKWFAWLIRSFNAYPVDTMKFDLPALRKTGHLLECELGLLYFPEGTRNRTPLDFLPAKPGLGYIAKRYKAPILPTLIIGTNIPLWRLALRRGKVKVIFGKLINAELLDRFPNNKQGYIAVSQLVMDRIKEMYIREIQHR</sequence>
<keyword evidence="2" id="KW-0012">Acyltransferase</keyword>
<evidence type="ECO:0000313" key="5">
    <source>
        <dbReference type="Proteomes" id="UP000216312"/>
    </source>
</evidence>
<gene>
    <name evidence="4" type="ORF">CGW93_03890</name>
</gene>
<reference evidence="5" key="1">
    <citation type="submission" date="2017-07" db="EMBL/GenBank/DDBJ databases">
        <title>Novel pathways for hydrocarbon cycling and metabolic interdependencies in hydrothermal sediment communities.</title>
        <authorList>
            <person name="Dombrowski N."/>
            <person name="Seitz K."/>
            <person name="Teske A."/>
            <person name="Baker B."/>
        </authorList>
    </citation>
    <scope>NUCLEOTIDE SEQUENCE [LARGE SCALE GENOMIC DNA]</scope>
</reference>
<dbReference type="EMBL" id="NMUJ01000054">
    <property type="protein sequence ID" value="OYV02760.1"/>
    <property type="molecule type" value="Genomic_DNA"/>
</dbReference>
<accession>A0A257LTK3</accession>
<name>A0A257LTK3_UNCW3</name>
<protein>
    <recommendedName>
        <fullName evidence="3">Phospholipid/glycerol acyltransferase domain-containing protein</fullName>
    </recommendedName>
</protein>
<evidence type="ECO:0000256" key="1">
    <source>
        <dbReference type="ARBA" id="ARBA00022679"/>
    </source>
</evidence>
<dbReference type="PANTHER" id="PTHR10434:SF11">
    <property type="entry name" value="1-ACYL-SN-GLYCEROL-3-PHOSPHATE ACYLTRANSFERASE"/>
    <property type="match status" value="1"/>
</dbReference>
<dbReference type="SMART" id="SM00563">
    <property type="entry name" value="PlsC"/>
    <property type="match status" value="1"/>
</dbReference>
<dbReference type="GO" id="GO:0006654">
    <property type="term" value="P:phosphatidic acid biosynthetic process"/>
    <property type="evidence" value="ECO:0007669"/>
    <property type="project" value="TreeGrafter"/>
</dbReference>
<dbReference type="GO" id="GO:0003841">
    <property type="term" value="F:1-acylglycerol-3-phosphate O-acyltransferase activity"/>
    <property type="evidence" value="ECO:0007669"/>
    <property type="project" value="TreeGrafter"/>
</dbReference>
<feature type="domain" description="Phospholipid/glycerol acyltransferase" evidence="3">
    <location>
        <begin position="36"/>
        <end position="152"/>
    </location>
</feature>
<evidence type="ECO:0000259" key="3">
    <source>
        <dbReference type="SMART" id="SM00563"/>
    </source>
</evidence>
<dbReference type="Pfam" id="PF01553">
    <property type="entry name" value="Acyltransferase"/>
    <property type="match status" value="1"/>
</dbReference>
<dbReference type="AlphaFoldDB" id="A0A257LTK3"/>